<dbReference type="NCBIfam" id="TIGR00190">
    <property type="entry name" value="thiC"/>
    <property type="match status" value="1"/>
</dbReference>
<dbReference type="GO" id="GO:0009228">
    <property type="term" value="P:thiamine biosynthetic process"/>
    <property type="evidence" value="ECO:0007669"/>
    <property type="project" value="UniProtKB-UniRule"/>
</dbReference>
<dbReference type="EC" id="4.1.99.17" evidence="10"/>
<evidence type="ECO:0000256" key="1">
    <source>
        <dbReference type="ARBA" id="ARBA00003175"/>
    </source>
</evidence>
<feature type="binding site" evidence="10">
    <location>
        <begin position="225"/>
        <end position="228"/>
    </location>
    <ligand>
        <name>substrate</name>
    </ligand>
</feature>
<feature type="binding site" evidence="10">
    <location>
        <position position="415"/>
    </location>
    <ligand>
        <name>[4Fe-4S] cluster</name>
        <dbReference type="ChEBI" id="CHEBI:49883"/>
        <note>4Fe-4S-S-AdoMet</note>
    </ligand>
</feature>
<proteinExistence type="inferred from homology"/>
<keyword evidence="8 10" id="KW-0411">Iron-sulfur</keyword>
<feature type="binding site" evidence="10">
    <location>
        <position position="408"/>
    </location>
    <ligand>
        <name>[4Fe-4S] cluster</name>
        <dbReference type="ChEBI" id="CHEBI:49883"/>
        <note>4Fe-4S-S-AdoMet</note>
    </ligand>
</feature>
<evidence type="ECO:0000313" key="11">
    <source>
        <dbReference type="EMBL" id="RAP03660.1"/>
    </source>
</evidence>
<keyword evidence="9 10" id="KW-0456">Lyase</keyword>
<dbReference type="SFLD" id="SFLDG01114">
    <property type="entry name" value="phosphomethylpyrimidine_syntha"/>
    <property type="match status" value="1"/>
</dbReference>
<reference evidence="11 12" key="1">
    <citation type="submission" date="2017-05" db="EMBL/GenBank/DDBJ databases">
        <title>Host range expansion of the Methanosphaera genus to humans and monogastric animals involves recent and extensive reduction in genome content.</title>
        <authorList>
            <person name="Hoedt E.C."/>
            <person name="Volmer J.G."/>
            <person name="Parks D.H."/>
            <person name="Rosewarne C.P."/>
            <person name="Denman S.E."/>
            <person name="Mcsweeney C.S."/>
            <person name="O Cuiv P."/>
            <person name="Hugenholtz P."/>
            <person name="Tyson G.W."/>
            <person name="Morrison M."/>
        </authorList>
    </citation>
    <scope>NUCLEOTIDE SEQUENCE [LARGE SCALE GENOMIC DNA]</scope>
    <source>
        <strain evidence="11 12">PA5</strain>
    </source>
</reference>
<evidence type="ECO:0000256" key="9">
    <source>
        <dbReference type="ARBA" id="ARBA00023239"/>
    </source>
</evidence>
<dbReference type="SFLD" id="SFLDF00407">
    <property type="entry name" value="phosphomethylpyrimidine_syntha"/>
    <property type="match status" value="1"/>
</dbReference>
<evidence type="ECO:0000256" key="8">
    <source>
        <dbReference type="ARBA" id="ARBA00023014"/>
    </source>
</evidence>
<dbReference type="Proteomes" id="UP000248557">
    <property type="component" value="Unassembled WGS sequence"/>
</dbReference>
<feature type="binding site" evidence="10">
    <location>
        <position position="411"/>
    </location>
    <ligand>
        <name>[4Fe-4S] cluster</name>
        <dbReference type="ChEBI" id="CHEBI:49883"/>
        <note>4Fe-4S-S-AdoMet</note>
    </ligand>
</feature>
<dbReference type="Gene3D" id="3.20.20.540">
    <property type="entry name" value="Radical SAM ThiC family, central domain"/>
    <property type="match status" value="1"/>
</dbReference>
<evidence type="ECO:0000256" key="10">
    <source>
        <dbReference type="HAMAP-Rule" id="MF_00089"/>
    </source>
</evidence>
<gene>
    <name evidence="10" type="primary">thiC</name>
    <name evidence="11" type="ORF">CA615_01160</name>
</gene>
<evidence type="ECO:0000256" key="7">
    <source>
        <dbReference type="ARBA" id="ARBA00023004"/>
    </source>
</evidence>
<protein>
    <recommendedName>
        <fullName evidence="10">Phosphomethylpyrimidine synthase</fullName>
        <ecNumber evidence="10">4.1.99.17</ecNumber>
    </recommendedName>
    <alternativeName>
        <fullName evidence="10">Hydroxymethylpyrimidine phosphate synthase</fullName>
        <shortName evidence="10">HMP-P synthase</shortName>
        <shortName evidence="10">HMP-phosphate synthase</shortName>
        <shortName evidence="10">HMPP synthase</shortName>
    </alternativeName>
    <alternativeName>
        <fullName evidence="10">Thiamine biosynthesis protein ThiC</fullName>
    </alternativeName>
</protein>
<feature type="binding site" evidence="10">
    <location>
        <position position="65"/>
    </location>
    <ligand>
        <name>substrate</name>
    </ligand>
</feature>
<dbReference type="InterPro" id="IPR037509">
    <property type="entry name" value="ThiC"/>
</dbReference>
<feature type="binding site" evidence="10">
    <location>
        <position position="123"/>
    </location>
    <ligand>
        <name>substrate</name>
    </ligand>
</feature>
<evidence type="ECO:0000256" key="6">
    <source>
        <dbReference type="ARBA" id="ARBA00022977"/>
    </source>
</evidence>
<feature type="binding site" evidence="10">
    <location>
        <position position="264"/>
    </location>
    <ligand>
        <name>substrate</name>
    </ligand>
</feature>
<comment type="catalytic activity">
    <reaction evidence="10">
        <text>5-amino-1-(5-phospho-beta-D-ribosyl)imidazole + S-adenosyl-L-methionine = 4-amino-2-methyl-5-(phosphooxymethyl)pyrimidine + CO + 5'-deoxyadenosine + formate + L-methionine + 3 H(+)</text>
        <dbReference type="Rhea" id="RHEA:24840"/>
        <dbReference type="ChEBI" id="CHEBI:15378"/>
        <dbReference type="ChEBI" id="CHEBI:15740"/>
        <dbReference type="ChEBI" id="CHEBI:17245"/>
        <dbReference type="ChEBI" id="CHEBI:17319"/>
        <dbReference type="ChEBI" id="CHEBI:57844"/>
        <dbReference type="ChEBI" id="CHEBI:58354"/>
        <dbReference type="ChEBI" id="CHEBI:59789"/>
        <dbReference type="ChEBI" id="CHEBI:137981"/>
        <dbReference type="EC" id="4.1.99.17"/>
    </reaction>
</comment>
<feature type="binding site" evidence="10">
    <location>
        <begin position="184"/>
        <end position="186"/>
    </location>
    <ligand>
        <name>substrate</name>
    </ligand>
</feature>
<comment type="function">
    <text evidence="1 10">Catalyzes the synthesis of the hydroxymethylpyrimidine phosphate (HMP-P) moiety of thiamine from aminoimidazole ribotide (AIR) in a radical S-adenosyl-L-methionine (SAM)-dependent reaction.</text>
</comment>
<dbReference type="NCBIfam" id="NF009895">
    <property type="entry name" value="PRK13352.1"/>
    <property type="match status" value="1"/>
</dbReference>
<dbReference type="SFLD" id="SFLDS00113">
    <property type="entry name" value="Radical_SAM_Phosphomethylpyrim"/>
    <property type="match status" value="1"/>
</dbReference>
<dbReference type="PANTHER" id="PTHR30557:SF1">
    <property type="entry name" value="PHOSPHOMETHYLPYRIMIDINE SYNTHASE, CHLOROPLASTIC"/>
    <property type="match status" value="1"/>
</dbReference>
<dbReference type="FunFam" id="3.20.20.540:FF:000001">
    <property type="entry name" value="Phosphomethylpyrimidine synthase"/>
    <property type="match status" value="1"/>
</dbReference>
<keyword evidence="3 10" id="KW-0949">S-adenosyl-L-methionine</keyword>
<dbReference type="Gene3D" id="6.10.250.620">
    <property type="match status" value="1"/>
</dbReference>
<dbReference type="Pfam" id="PF01964">
    <property type="entry name" value="ThiC_Rad_SAM"/>
    <property type="match status" value="1"/>
</dbReference>
<keyword evidence="4 10" id="KW-0479">Metal-binding</keyword>
<dbReference type="PANTHER" id="PTHR30557">
    <property type="entry name" value="THIAMINE BIOSYNTHESIS PROTEIN THIC"/>
    <property type="match status" value="1"/>
</dbReference>
<dbReference type="RefSeq" id="WP_112149311.1">
    <property type="nucleotide sequence ID" value="NZ_CAUHHK010000010.1"/>
</dbReference>
<keyword evidence="7 10" id="KW-0408">Iron</keyword>
<keyword evidence="5 10" id="KW-0862">Zinc</keyword>
<feature type="binding site" evidence="10">
    <location>
        <position position="162"/>
    </location>
    <ligand>
        <name>substrate</name>
    </ligand>
</feature>
<comment type="cofactor">
    <cofactor evidence="10">
        <name>[4Fe-4S] cluster</name>
        <dbReference type="ChEBI" id="CHEBI:49883"/>
    </cofactor>
    <text evidence="10">Binds 1 [4Fe-4S] cluster per subunit. The cluster is coordinated with 3 cysteines and an exchangeable S-adenosyl-L-methionine.</text>
</comment>
<name>A0A328QAD8_9EURY</name>
<dbReference type="GO" id="GO:0008270">
    <property type="term" value="F:zinc ion binding"/>
    <property type="evidence" value="ECO:0007669"/>
    <property type="project" value="UniProtKB-UniRule"/>
</dbReference>
<keyword evidence="6 10" id="KW-0784">Thiamine biosynthesis</keyword>
<keyword evidence="2 10" id="KW-0004">4Fe-4S</keyword>
<organism evidence="11 12">
    <name type="scientific">Methanosphaera stadtmanae</name>
    <dbReference type="NCBI Taxonomy" id="2317"/>
    <lineage>
        <taxon>Archaea</taxon>
        <taxon>Methanobacteriati</taxon>
        <taxon>Methanobacteriota</taxon>
        <taxon>Methanomada group</taxon>
        <taxon>Methanobacteria</taxon>
        <taxon>Methanobacteriales</taxon>
        <taxon>Methanobacteriaceae</taxon>
        <taxon>Methanosphaera</taxon>
    </lineage>
</organism>
<evidence type="ECO:0000256" key="4">
    <source>
        <dbReference type="ARBA" id="ARBA00022723"/>
    </source>
</evidence>
<evidence type="ECO:0000313" key="12">
    <source>
        <dbReference type="Proteomes" id="UP000248557"/>
    </source>
</evidence>
<feature type="binding site" evidence="10">
    <location>
        <position position="268"/>
    </location>
    <ligand>
        <name>Zn(2+)</name>
        <dbReference type="ChEBI" id="CHEBI:29105"/>
    </ligand>
</feature>
<evidence type="ECO:0000256" key="3">
    <source>
        <dbReference type="ARBA" id="ARBA00022691"/>
    </source>
</evidence>
<accession>A0A328QAD8</accession>
<dbReference type="GO" id="GO:0009229">
    <property type="term" value="P:thiamine diphosphate biosynthetic process"/>
    <property type="evidence" value="ECO:0007669"/>
    <property type="project" value="UniProtKB-UniRule"/>
</dbReference>
<feature type="binding site" evidence="10">
    <location>
        <position position="94"/>
    </location>
    <ligand>
        <name>substrate</name>
    </ligand>
</feature>
<dbReference type="GO" id="GO:0070284">
    <property type="term" value="F:phosphomethylpyrimidine synthase activity"/>
    <property type="evidence" value="ECO:0007669"/>
    <property type="project" value="UniProtKB-EC"/>
</dbReference>
<dbReference type="EMBL" id="NGJK01000014">
    <property type="protein sequence ID" value="RAP03660.1"/>
    <property type="molecule type" value="Genomic_DNA"/>
</dbReference>
<feature type="binding site" evidence="10">
    <location>
        <position position="291"/>
    </location>
    <ligand>
        <name>substrate</name>
    </ligand>
</feature>
<comment type="caution">
    <text evidence="11">The sequence shown here is derived from an EMBL/GenBank/DDBJ whole genome shotgun (WGS) entry which is preliminary data.</text>
</comment>
<dbReference type="UniPathway" id="UPA00060"/>
<sequence>MTQLEYARKGEITPEMEYVAKTENIDVEKLRKNIASGKVVIPKNVHNNTLPTGIGKDLHTKINANIGSSTEMEDINVELEKLDILLKYGADAVMDLSTGPKLHEIRKAIRDKTNIPLGTVPIYEAGVETTSQDKIIVDMDDDTIFKTIINQAKEGVDFITVHCGITQDAIKAVDDSERLMGIVSRGGALTAAWIMHNERENPLYAEYDYLLEICKEHDVTLSLGDGLRPGCIHDATDIAQIRELTTLGRLVKRSQKAGVQVMVEGPGHVPITQVKANMQIQKTICSDAPFYVLGPLVTDVAPGYDHITAAIGASIAGASGADFLCYVTPAEHLCIPNKEHVKQGVIASKIAAEVSDIAKQIPSTMKREYDMAVARDNFDWEKQFELAIDGETARKYYESTSTSDEEMCSMCGDFCAIKMVKDHEKANKN</sequence>
<evidence type="ECO:0000256" key="5">
    <source>
        <dbReference type="ARBA" id="ARBA00022833"/>
    </source>
</evidence>
<dbReference type="HAMAP" id="MF_00089">
    <property type="entry name" value="ThiC"/>
    <property type="match status" value="1"/>
</dbReference>
<feature type="binding site" evidence="10">
    <location>
        <position position="332"/>
    </location>
    <ligand>
        <name>Zn(2+)</name>
        <dbReference type="ChEBI" id="CHEBI:29105"/>
    </ligand>
</feature>
<evidence type="ECO:0000256" key="2">
    <source>
        <dbReference type="ARBA" id="ARBA00022485"/>
    </source>
</evidence>
<dbReference type="InterPro" id="IPR002817">
    <property type="entry name" value="ThiC/BzaA/B"/>
</dbReference>
<dbReference type="InterPro" id="IPR038521">
    <property type="entry name" value="ThiC/Bza_core_dom"/>
</dbReference>
<comment type="similarity">
    <text evidence="10">Belongs to the ThiC family.</text>
</comment>
<dbReference type="GO" id="GO:0051539">
    <property type="term" value="F:4 iron, 4 sulfur cluster binding"/>
    <property type="evidence" value="ECO:0007669"/>
    <property type="project" value="UniProtKB-KW"/>
</dbReference>
<dbReference type="AlphaFoldDB" id="A0A328QAD8"/>
<comment type="pathway">
    <text evidence="10">Cofactor biosynthesis; thiamine diphosphate biosynthesis.</text>
</comment>